<dbReference type="InterPro" id="IPR017452">
    <property type="entry name" value="GPCR_Rhodpsn_7TM"/>
</dbReference>
<keyword evidence="6 10" id="KW-0472">Membrane</keyword>
<sequence>MIVFGNSLVIGAFRVNRRLRTATNLLLMSLAIADMLVGLITVPLWVYILMYYNVVRSVLKFYKMFDVIFVVSSILHLTAVTLERCYALVWPIKHRNIRRHVVIAISCVAWILAILAGTMKELMDELYGVILAAVFFFIPLIIILVAYGKISQVAIAHARGRGNSSFRKVLFIPHCIWIMRSMLTANFIQKREQNKQVDLLLQK</sequence>
<evidence type="ECO:0000313" key="13">
    <source>
        <dbReference type="Proteomes" id="UP001163046"/>
    </source>
</evidence>
<evidence type="ECO:0000256" key="7">
    <source>
        <dbReference type="ARBA" id="ARBA00023170"/>
    </source>
</evidence>
<feature type="transmembrane region" description="Helical" evidence="10">
    <location>
        <begin position="25"/>
        <end position="48"/>
    </location>
</feature>
<dbReference type="PRINTS" id="PR00237">
    <property type="entry name" value="GPCRRHODOPSN"/>
</dbReference>
<name>A0A9W9YLA1_9CNID</name>
<reference evidence="12" key="1">
    <citation type="submission" date="2023-01" db="EMBL/GenBank/DDBJ databases">
        <title>Genome assembly of the deep-sea coral Lophelia pertusa.</title>
        <authorList>
            <person name="Herrera S."/>
            <person name="Cordes E."/>
        </authorList>
    </citation>
    <scope>NUCLEOTIDE SEQUENCE</scope>
    <source>
        <strain evidence="12">USNM1676648</strain>
        <tissue evidence="12">Polyp</tissue>
    </source>
</reference>
<keyword evidence="13" id="KW-1185">Reference proteome</keyword>
<proteinExistence type="inferred from homology"/>
<comment type="caution">
    <text evidence="12">The sequence shown here is derived from an EMBL/GenBank/DDBJ whole genome shotgun (WGS) entry which is preliminary data.</text>
</comment>
<comment type="similarity">
    <text evidence="9">Belongs to the G-protein coupled receptor 1 family.</text>
</comment>
<dbReference type="GO" id="GO:0007268">
    <property type="term" value="P:chemical synaptic transmission"/>
    <property type="evidence" value="ECO:0007669"/>
    <property type="project" value="TreeGrafter"/>
</dbReference>
<evidence type="ECO:0000256" key="8">
    <source>
        <dbReference type="ARBA" id="ARBA00023224"/>
    </source>
</evidence>
<dbReference type="AlphaFoldDB" id="A0A9W9YLA1"/>
<comment type="subcellular location">
    <subcellularLocation>
        <location evidence="1">Cell membrane</location>
        <topology evidence="1">Multi-pass membrane protein</topology>
    </subcellularLocation>
</comment>
<evidence type="ECO:0000256" key="5">
    <source>
        <dbReference type="ARBA" id="ARBA00023040"/>
    </source>
</evidence>
<accession>A0A9W9YLA1</accession>
<keyword evidence="2" id="KW-1003">Cell membrane</keyword>
<dbReference type="Pfam" id="PF00001">
    <property type="entry name" value="7tm_1"/>
    <property type="match status" value="1"/>
</dbReference>
<dbReference type="PROSITE" id="PS00237">
    <property type="entry name" value="G_PROTEIN_RECEP_F1_1"/>
    <property type="match status" value="1"/>
</dbReference>
<dbReference type="OrthoDB" id="5975708at2759"/>
<keyword evidence="4 10" id="KW-1133">Transmembrane helix</keyword>
<dbReference type="Proteomes" id="UP001163046">
    <property type="component" value="Unassembled WGS sequence"/>
</dbReference>
<keyword evidence="7 9" id="KW-0675">Receptor</keyword>
<feature type="domain" description="G-protein coupled receptors family 1 profile" evidence="11">
    <location>
        <begin position="5"/>
        <end position="203"/>
    </location>
</feature>
<feature type="transmembrane region" description="Helical" evidence="10">
    <location>
        <begin position="126"/>
        <end position="148"/>
    </location>
</feature>
<dbReference type="InterPro" id="IPR000276">
    <property type="entry name" value="GPCR_Rhodpsn"/>
</dbReference>
<dbReference type="GO" id="GO:0004993">
    <property type="term" value="F:G protein-coupled serotonin receptor activity"/>
    <property type="evidence" value="ECO:0007669"/>
    <property type="project" value="TreeGrafter"/>
</dbReference>
<keyword evidence="3 9" id="KW-0812">Transmembrane</keyword>
<evidence type="ECO:0000256" key="9">
    <source>
        <dbReference type="RuleBase" id="RU000688"/>
    </source>
</evidence>
<evidence type="ECO:0000256" key="2">
    <source>
        <dbReference type="ARBA" id="ARBA00022475"/>
    </source>
</evidence>
<evidence type="ECO:0000259" key="11">
    <source>
        <dbReference type="PROSITE" id="PS50262"/>
    </source>
</evidence>
<feature type="transmembrane region" description="Helical" evidence="10">
    <location>
        <begin position="101"/>
        <end position="120"/>
    </location>
</feature>
<dbReference type="EMBL" id="MU827322">
    <property type="protein sequence ID" value="KAJ7356291.1"/>
    <property type="molecule type" value="Genomic_DNA"/>
</dbReference>
<evidence type="ECO:0000313" key="12">
    <source>
        <dbReference type="EMBL" id="KAJ7356291.1"/>
    </source>
</evidence>
<dbReference type="Gene3D" id="1.20.1070.10">
    <property type="entry name" value="Rhodopsin 7-helix transmembrane proteins"/>
    <property type="match status" value="1"/>
</dbReference>
<organism evidence="12 13">
    <name type="scientific">Desmophyllum pertusum</name>
    <dbReference type="NCBI Taxonomy" id="174260"/>
    <lineage>
        <taxon>Eukaryota</taxon>
        <taxon>Metazoa</taxon>
        <taxon>Cnidaria</taxon>
        <taxon>Anthozoa</taxon>
        <taxon>Hexacorallia</taxon>
        <taxon>Scleractinia</taxon>
        <taxon>Caryophylliina</taxon>
        <taxon>Caryophylliidae</taxon>
        <taxon>Desmophyllum</taxon>
    </lineage>
</organism>
<gene>
    <name evidence="12" type="ORF">OS493_025399</name>
</gene>
<dbReference type="PANTHER" id="PTHR24247">
    <property type="entry name" value="5-HYDROXYTRYPTAMINE RECEPTOR"/>
    <property type="match status" value="1"/>
</dbReference>
<dbReference type="GO" id="GO:0005886">
    <property type="term" value="C:plasma membrane"/>
    <property type="evidence" value="ECO:0007669"/>
    <property type="project" value="UniProtKB-SubCell"/>
</dbReference>
<dbReference type="GO" id="GO:0007187">
    <property type="term" value="P:G protein-coupled receptor signaling pathway, coupled to cyclic nucleotide second messenger"/>
    <property type="evidence" value="ECO:0007669"/>
    <property type="project" value="TreeGrafter"/>
</dbReference>
<dbReference type="GO" id="GO:0045202">
    <property type="term" value="C:synapse"/>
    <property type="evidence" value="ECO:0007669"/>
    <property type="project" value="GOC"/>
</dbReference>
<dbReference type="PROSITE" id="PS50262">
    <property type="entry name" value="G_PROTEIN_RECEP_F1_2"/>
    <property type="match status" value="1"/>
</dbReference>
<evidence type="ECO:0000256" key="10">
    <source>
        <dbReference type="SAM" id="Phobius"/>
    </source>
</evidence>
<evidence type="ECO:0000256" key="4">
    <source>
        <dbReference type="ARBA" id="ARBA00022989"/>
    </source>
</evidence>
<dbReference type="GO" id="GO:0030594">
    <property type="term" value="F:neurotransmitter receptor activity"/>
    <property type="evidence" value="ECO:0007669"/>
    <property type="project" value="TreeGrafter"/>
</dbReference>
<feature type="transmembrane region" description="Helical" evidence="10">
    <location>
        <begin position="68"/>
        <end position="89"/>
    </location>
</feature>
<dbReference type="PANTHER" id="PTHR24247:SF202">
    <property type="entry name" value="5-HYDROXYTRYPTAMINE RECEPTOR 1"/>
    <property type="match status" value="1"/>
</dbReference>
<evidence type="ECO:0000256" key="1">
    <source>
        <dbReference type="ARBA" id="ARBA00004651"/>
    </source>
</evidence>
<evidence type="ECO:0000256" key="6">
    <source>
        <dbReference type="ARBA" id="ARBA00023136"/>
    </source>
</evidence>
<protein>
    <recommendedName>
        <fullName evidence="11">G-protein coupled receptors family 1 profile domain-containing protein</fullName>
    </recommendedName>
</protein>
<keyword evidence="5 9" id="KW-0297">G-protein coupled receptor</keyword>
<dbReference type="GO" id="GO:0030425">
    <property type="term" value="C:dendrite"/>
    <property type="evidence" value="ECO:0007669"/>
    <property type="project" value="TreeGrafter"/>
</dbReference>
<dbReference type="SUPFAM" id="SSF81321">
    <property type="entry name" value="Family A G protein-coupled receptor-like"/>
    <property type="match status" value="1"/>
</dbReference>
<keyword evidence="8 9" id="KW-0807">Transducer</keyword>
<evidence type="ECO:0000256" key="3">
    <source>
        <dbReference type="ARBA" id="ARBA00022692"/>
    </source>
</evidence>